<dbReference type="SUPFAM" id="SSF55729">
    <property type="entry name" value="Acyl-CoA N-acyltransferases (Nat)"/>
    <property type="match status" value="1"/>
</dbReference>
<comment type="caution">
    <text evidence="4">The sequence shown here is derived from an EMBL/GenBank/DDBJ whole genome shotgun (WGS) entry which is preliminary data.</text>
</comment>
<dbReference type="InterPro" id="IPR050832">
    <property type="entry name" value="Bact_Acetyltransf"/>
</dbReference>
<sequence>MNIELRAATAQDAKAVRALVEVVLPATYDPFNPDYAQRELAEFDLADLPEKLRDGAYVLATLNDRVIGLASAVVDDQDRFVMSTLHVHPDHQGSRLGSRLLTEVLALADDVPLWTRYPLGDDNAAAFCARHGFVPVDEIDDAPYGVVVWVRRDPA</sequence>
<reference evidence="5" key="1">
    <citation type="journal article" date="2019" name="Int. J. Syst. Evol. Microbiol.">
        <title>The Global Catalogue of Microorganisms (GCM) 10K type strain sequencing project: providing services to taxonomists for standard genome sequencing and annotation.</title>
        <authorList>
            <consortium name="The Broad Institute Genomics Platform"/>
            <consortium name="The Broad Institute Genome Sequencing Center for Infectious Disease"/>
            <person name="Wu L."/>
            <person name="Ma J."/>
        </authorList>
    </citation>
    <scope>NUCLEOTIDE SEQUENCE [LARGE SCALE GENOMIC DNA]</scope>
    <source>
        <strain evidence="5">DFY28</strain>
    </source>
</reference>
<dbReference type="Gene3D" id="3.40.630.30">
    <property type="match status" value="1"/>
</dbReference>
<keyword evidence="5" id="KW-1185">Reference proteome</keyword>
<protein>
    <submittedName>
        <fullName evidence="4">GNAT family N-acetyltransferase</fullName>
        <ecNumber evidence="4">2.3.-.-</ecNumber>
    </submittedName>
</protein>
<dbReference type="PROSITE" id="PS51186">
    <property type="entry name" value="GNAT"/>
    <property type="match status" value="1"/>
</dbReference>
<dbReference type="InterPro" id="IPR000182">
    <property type="entry name" value="GNAT_dom"/>
</dbReference>
<dbReference type="InterPro" id="IPR016181">
    <property type="entry name" value="Acyl_CoA_acyltransferase"/>
</dbReference>
<evidence type="ECO:0000313" key="4">
    <source>
        <dbReference type="EMBL" id="MFC6152688.1"/>
    </source>
</evidence>
<accession>A0ABW1QWD3</accession>
<dbReference type="RefSeq" id="WP_164878638.1">
    <property type="nucleotide sequence ID" value="NZ_CP034929.1"/>
</dbReference>
<dbReference type="EMBL" id="JBHSQI010000002">
    <property type="protein sequence ID" value="MFC6152688.1"/>
    <property type="molecule type" value="Genomic_DNA"/>
</dbReference>
<dbReference type="EC" id="2.3.-.-" evidence="4"/>
<evidence type="ECO:0000259" key="3">
    <source>
        <dbReference type="PROSITE" id="PS51186"/>
    </source>
</evidence>
<dbReference type="CDD" id="cd04301">
    <property type="entry name" value="NAT_SF"/>
    <property type="match status" value="1"/>
</dbReference>
<evidence type="ECO:0000256" key="1">
    <source>
        <dbReference type="ARBA" id="ARBA00022679"/>
    </source>
</evidence>
<dbReference type="Proteomes" id="UP001596098">
    <property type="component" value="Unassembled WGS sequence"/>
</dbReference>
<proteinExistence type="predicted"/>
<dbReference type="Pfam" id="PF00583">
    <property type="entry name" value="Acetyltransf_1"/>
    <property type="match status" value="1"/>
</dbReference>
<feature type="domain" description="N-acetyltransferase" evidence="3">
    <location>
        <begin position="3"/>
        <end position="154"/>
    </location>
</feature>
<name>A0ABW1QWD3_9ACTN</name>
<dbReference type="GO" id="GO:0016746">
    <property type="term" value="F:acyltransferase activity"/>
    <property type="evidence" value="ECO:0007669"/>
    <property type="project" value="UniProtKB-KW"/>
</dbReference>
<keyword evidence="1 4" id="KW-0808">Transferase</keyword>
<evidence type="ECO:0000256" key="2">
    <source>
        <dbReference type="ARBA" id="ARBA00023315"/>
    </source>
</evidence>
<organism evidence="4 5">
    <name type="scientific">Nocardioides yefusunii</name>
    <dbReference type="NCBI Taxonomy" id="2500546"/>
    <lineage>
        <taxon>Bacteria</taxon>
        <taxon>Bacillati</taxon>
        <taxon>Actinomycetota</taxon>
        <taxon>Actinomycetes</taxon>
        <taxon>Propionibacteriales</taxon>
        <taxon>Nocardioidaceae</taxon>
        <taxon>Nocardioides</taxon>
    </lineage>
</organism>
<dbReference type="PANTHER" id="PTHR43877">
    <property type="entry name" value="AMINOALKYLPHOSPHONATE N-ACETYLTRANSFERASE-RELATED-RELATED"/>
    <property type="match status" value="1"/>
</dbReference>
<gene>
    <name evidence="4" type="ORF">ACFPWU_03285</name>
</gene>
<keyword evidence="2 4" id="KW-0012">Acyltransferase</keyword>
<evidence type="ECO:0000313" key="5">
    <source>
        <dbReference type="Proteomes" id="UP001596098"/>
    </source>
</evidence>